<dbReference type="EMBL" id="CP005077">
    <property type="protein sequence ID" value="AGM25185.1"/>
    <property type="molecule type" value="Genomic_DNA"/>
</dbReference>
<name>R4UGE7_9MOLU</name>
<dbReference type="PATRIC" id="fig|1276227.3.peg.612"/>
<keyword evidence="3" id="KW-1185">Reference proteome</keyword>
<dbReference type="Proteomes" id="UP000013964">
    <property type="component" value="Chromosome"/>
</dbReference>
<reference evidence="2 3" key="1">
    <citation type="journal article" date="2013" name="Genome Biol. Evol.">
        <title>Complete genomes of two dipteran-associated spiroplasmas provided insights into the origin, dynamics, and impacts of viral invasion in spiroplasma.</title>
        <authorList>
            <person name="Ku C."/>
            <person name="Lo W.S."/>
            <person name="Chen L.L."/>
            <person name="Kuo C.H."/>
        </authorList>
    </citation>
    <scope>NUCLEOTIDE SEQUENCE [LARGE SCALE GENOMIC DNA]</scope>
    <source>
        <strain evidence="2 3">DF-1</strain>
    </source>
</reference>
<keyword evidence="1" id="KW-0812">Transmembrane</keyword>
<dbReference type="AlphaFoldDB" id="R4UGE7"/>
<gene>
    <name evidence="2" type="ORF">SCHRY_v1c06070</name>
</gene>
<dbReference type="STRING" id="1276227.SCHRY_v1c06070"/>
<evidence type="ECO:0000256" key="1">
    <source>
        <dbReference type="SAM" id="Phobius"/>
    </source>
</evidence>
<accession>R4UGE7</accession>
<dbReference type="RefSeq" id="WP_016339010.1">
    <property type="nucleotide sequence ID" value="NC_021280.1"/>
</dbReference>
<proteinExistence type="predicted"/>
<evidence type="ECO:0000313" key="3">
    <source>
        <dbReference type="Proteomes" id="UP000013964"/>
    </source>
</evidence>
<dbReference type="Gene3D" id="2.130.10.10">
    <property type="entry name" value="YVTN repeat-like/Quinoprotein amine dehydrogenase"/>
    <property type="match status" value="1"/>
</dbReference>
<organism evidence="2 3">
    <name type="scientific">Spiroplasma chrysopicola DF-1</name>
    <dbReference type="NCBI Taxonomy" id="1276227"/>
    <lineage>
        <taxon>Bacteria</taxon>
        <taxon>Bacillati</taxon>
        <taxon>Mycoplasmatota</taxon>
        <taxon>Mollicutes</taxon>
        <taxon>Entomoplasmatales</taxon>
        <taxon>Spiroplasmataceae</taxon>
        <taxon>Spiroplasma</taxon>
    </lineage>
</organism>
<evidence type="ECO:0000313" key="2">
    <source>
        <dbReference type="EMBL" id="AGM25185.1"/>
    </source>
</evidence>
<sequence length="689" mass="77200">MENKEKIFYDSMCNNCQEKFKKVIIAAKKNPLKDLKDLELLGCDVDKNGSLTNDNGLVPLAFIFCKNDSYVFFWKEDLYNGDGSPKIKISNNRIKLSQATIEQIKQNNSTKNNQLLVTSKEETHMIAQQLIKNNNQIMQRSFKRQILLLNHRHFLHMSKMKKMIISITLVLILLLAATGGTLGWYFSYLENKIVNGQLPNNNWRMNLNEHLKNKDLGDITDNCEETILTAVKEKNSEVQIEDLYVINITKISATVGVKSSSNLYDPNSTVNINYIAGLITLATDVKKRSFPNSSANEDPNKLMQIIASANSTLRVEEVKIANVLLINDTITADLIVRPGSQIYLKDDILKLYFTKNNRQLLSDVLTTENIGDVVDNNKMTILNKIKEVNQEVDIAQIEIVLNSISDQKALVQVKKDSTSYILNDEKIAVNFRIFNSKIGSIKQVINNNVSSIISMAQRKDNGKILASDFWGTLYQLDSDGKNEKELYRDSLQNHYKLLILSNGKILAGGDKGYNYNYEGVIRQVILDKDNVTFNEVSQEFDGSITALTQLFNGTILAATAGESIYQLDSNGKIIKQLVDGGFSGGIDSIIQLADGRVLAATREQWIYQLDSNGYNFTKLTTIPLNGISGIVQLNNGIILIADNKGIYQMNPDGTIKGQVEFAKSDSIFNFGNNITWVAKSDGIYELNTG</sequence>
<dbReference type="InterPro" id="IPR015943">
    <property type="entry name" value="WD40/YVTN_repeat-like_dom_sf"/>
</dbReference>
<keyword evidence="1" id="KW-0472">Membrane</keyword>
<feature type="transmembrane region" description="Helical" evidence="1">
    <location>
        <begin position="163"/>
        <end position="186"/>
    </location>
</feature>
<protein>
    <submittedName>
        <fullName evidence="2">Uncharacterized protein</fullName>
    </submittedName>
</protein>
<dbReference type="SUPFAM" id="SSF101898">
    <property type="entry name" value="NHL repeat"/>
    <property type="match status" value="1"/>
</dbReference>
<keyword evidence="1" id="KW-1133">Transmembrane helix</keyword>
<dbReference type="eggNOG" id="COG1520">
    <property type="taxonomic scope" value="Bacteria"/>
</dbReference>
<dbReference type="HOGENOM" id="CLU_025324_0_0_14"/>
<dbReference type="KEGG" id="scr:SCHRY_v1c06070"/>